<keyword evidence="3" id="KW-1185">Reference proteome</keyword>
<dbReference type="Proteomes" id="UP001153269">
    <property type="component" value="Unassembled WGS sequence"/>
</dbReference>
<comment type="caution">
    <text evidence="2">The sequence shown here is derived from an EMBL/GenBank/DDBJ whole genome shotgun (WGS) entry which is preliminary data.</text>
</comment>
<feature type="compositionally biased region" description="Basic and acidic residues" evidence="1">
    <location>
        <begin position="42"/>
        <end position="53"/>
    </location>
</feature>
<accession>A0A9N7U1K0</accession>
<sequence>MALVHRRRQTLFTGARAPLWICGAWMDIRKLFARSRDKAARRNERATLDKEEQQSAGGGDGGVEGKGEGERDVDEHEQSCSCERTFSVLRRLHTWLRSTMGQDRLHHLAIMSVERGELSKLSQSQLIDSFAKMKQRRYRLLLKK</sequence>
<dbReference type="AlphaFoldDB" id="A0A9N7U1K0"/>
<protein>
    <submittedName>
        <fullName evidence="2">Uncharacterized protein</fullName>
    </submittedName>
</protein>
<evidence type="ECO:0000256" key="1">
    <source>
        <dbReference type="SAM" id="MobiDB-lite"/>
    </source>
</evidence>
<reference evidence="2" key="1">
    <citation type="submission" date="2020-03" db="EMBL/GenBank/DDBJ databases">
        <authorList>
            <person name="Weist P."/>
        </authorList>
    </citation>
    <scope>NUCLEOTIDE SEQUENCE</scope>
</reference>
<feature type="region of interest" description="Disordered" evidence="1">
    <location>
        <begin position="42"/>
        <end position="80"/>
    </location>
</feature>
<evidence type="ECO:0000313" key="2">
    <source>
        <dbReference type="EMBL" id="CAB1422815.1"/>
    </source>
</evidence>
<feature type="compositionally biased region" description="Basic and acidic residues" evidence="1">
    <location>
        <begin position="63"/>
        <end position="78"/>
    </location>
</feature>
<organism evidence="2 3">
    <name type="scientific">Pleuronectes platessa</name>
    <name type="common">European plaice</name>
    <dbReference type="NCBI Taxonomy" id="8262"/>
    <lineage>
        <taxon>Eukaryota</taxon>
        <taxon>Metazoa</taxon>
        <taxon>Chordata</taxon>
        <taxon>Craniata</taxon>
        <taxon>Vertebrata</taxon>
        <taxon>Euteleostomi</taxon>
        <taxon>Actinopterygii</taxon>
        <taxon>Neopterygii</taxon>
        <taxon>Teleostei</taxon>
        <taxon>Neoteleostei</taxon>
        <taxon>Acanthomorphata</taxon>
        <taxon>Carangaria</taxon>
        <taxon>Pleuronectiformes</taxon>
        <taxon>Pleuronectoidei</taxon>
        <taxon>Pleuronectidae</taxon>
        <taxon>Pleuronectes</taxon>
    </lineage>
</organism>
<dbReference type="EMBL" id="CADEAL010000613">
    <property type="protein sequence ID" value="CAB1422815.1"/>
    <property type="molecule type" value="Genomic_DNA"/>
</dbReference>
<name>A0A9N7U1K0_PLEPL</name>
<evidence type="ECO:0000313" key="3">
    <source>
        <dbReference type="Proteomes" id="UP001153269"/>
    </source>
</evidence>
<proteinExistence type="predicted"/>
<gene>
    <name evidence="2" type="ORF">PLEPLA_LOCUS10733</name>
</gene>